<keyword evidence="7" id="KW-1003">Cell membrane</keyword>
<evidence type="ECO:0000256" key="4">
    <source>
        <dbReference type="ARBA" id="ARBA00023065"/>
    </source>
</evidence>
<dbReference type="InterPro" id="IPR000711">
    <property type="entry name" value="ATPase_OSCP/dsu"/>
</dbReference>
<dbReference type="GO" id="GO:0046933">
    <property type="term" value="F:proton-transporting ATP synthase activity, rotational mechanism"/>
    <property type="evidence" value="ECO:0007669"/>
    <property type="project" value="UniProtKB-UniRule"/>
</dbReference>
<dbReference type="NCBIfam" id="TIGR01145">
    <property type="entry name" value="ATP_synt_delta"/>
    <property type="match status" value="1"/>
</dbReference>
<evidence type="ECO:0000256" key="7">
    <source>
        <dbReference type="HAMAP-Rule" id="MF_01416"/>
    </source>
</evidence>
<name>A0A6G7XE62_9MICO</name>
<dbReference type="HAMAP" id="MF_01416">
    <property type="entry name" value="ATP_synth_delta_bact"/>
    <property type="match status" value="1"/>
</dbReference>
<evidence type="ECO:0000313" key="9">
    <source>
        <dbReference type="Proteomes" id="UP000502677"/>
    </source>
</evidence>
<evidence type="ECO:0000256" key="1">
    <source>
        <dbReference type="ARBA" id="ARBA00004370"/>
    </source>
</evidence>
<comment type="subcellular location">
    <subcellularLocation>
        <location evidence="7">Cell membrane</location>
        <topology evidence="7">Peripheral membrane protein</topology>
    </subcellularLocation>
    <subcellularLocation>
        <location evidence="1">Membrane</location>
    </subcellularLocation>
</comment>
<keyword evidence="4 7" id="KW-0406">Ion transport</keyword>
<comment type="similarity">
    <text evidence="7">Belongs to the ATPase delta chain family.</text>
</comment>
<evidence type="ECO:0000256" key="2">
    <source>
        <dbReference type="ARBA" id="ARBA00022448"/>
    </source>
</evidence>
<keyword evidence="3 7" id="KW-0375">Hydrogen ion transport</keyword>
<comment type="function">
    <text evidence="7">F(1)F(0) ATP synthase produces ATP from ADP in the presence of a proton or sodium gradient. F-type ATPases consist of two structural domains, F(1) containing the extramembraneous catalytic core and F(0) containing the membrane proton channel, linked together by a central stalk and a peripheral stalk. During catalysis, ATP synthesis in the catalytic domain of F(1) is coupled via a rotary mechanism of the central stalk subunits to proton translocation.</text>
</comment>
<evidence type="ECO:0000256" key="6">
    <source>
        <dbReference type="ARBA" id="ARBA00023310"/>
    </source>
</evidence>
<keyword evidence="6 7" id="KW-0066">ATP synthesis</keyword>
<dbReference type="Proteomes" id="UP000502677">
    <property type="component" value="Chromosome"/>
</dbReference>
<keyword evidence="2 7" id="KW-0813">Transport</keyword>
<dbReference type="RefSeq" id="WP_166289908.1">
    <property type="nucleotide sequence ID" value="NZ_CP049863.1"/>
</dbReference>
<gene>
    <name evidence="7 8" type="primary">atpH</name>
    <name evidence="8" type="ORF">G7068_05300</name>
</gene>
<dbReference type="GO" id="GO:0045259">
    <property type="term" value="C:proton-transporting ATP synthase complex"/>
    <property type="evidence" value="ECO:0007669"/>
    <property type="project" value="UniProtKB-KW"/>
</dbReference>
<proteinExistence type="inferred from homology"/>
<comment type="function">
    <text evidence="7">This protein is part of the stalk that links CF(0) to CF(1). It either transmits conformational changes from CF(0) to CF(1) or is implicated in proton conduction.</text>
</comment>
<keyword evidence="9" id="KW-1185">Reference proteome</keyword>
<organism evidence="8 9">
    <name type="scientific">Leucobacter viscericola</name>
    <dbReference type="NCBI Taxonomy" id="2714935"/>
    <lineage>
        <taxon>Bacteria</taxon>
        <taxon>Bacillati</taxon>
        <taxon>Actinomycetota</taxon>
        <taxon>Actinomycetes</taxon>
        <taxon>Micrococcales</taxon>
        <taxon>Microbacteriaceae</taxon>
        <taxon>Leucobacter</taxon>
    </lineage>
</organism>
<protein>
    <recommendedName>
        <fullName evidence="7">ATP synthase subunit delta</fullName>
    </recommendedName>
    <alternativeName>
        <fullName evidence="7">ATP synthase F(1) sector subunit delta</fullName>
    </alternativeName>
    <alternativeName>
        <fullName evidence="7">F-type ATPase subunit delta</fullName>
        <shortName evidence="7">F-ATPase subunit delta</shortName>
    </alternativeName>
</protein>
<evidence type="ECO:0000313" key="8">
    <source>
        <dbReference type="EMBL" id="QIK62687.1"/>
    </source>
</evidence>
<dbReference type="KEGG" id="lvi:G7068_05300"/>
<evidence type="ECO:0000256" key="5">
    <source>
        <dbReference type="ARBA" id="ARBA00023136"/>
    </source>
</evidence>
<accession>A0A6G7XE62</accession>
<keyword evidence="5 7" id="KW-0472">Membrane</keyword>
<sequence>MGSASREALAKARASLQGRLSKTAGSELLEAADRIAQAPALVAVLGDASATTESKTQLVERLFGSLSAGARGVLVAAVTEAWSNTDEFVAGVEELGLRAEALTNAELPEELLAVADLVDRSHELQLSLGSKLIEAEGKVSLVQRLLAGKASASAISVVSHLAANPRGRRLDVALRQAARVAADQEGFELATVTVAAPLSAEQQERLARLLQQSAGRPVKVTTVIEPDLLGGVRIQLADDIIDGSVRARLDDLRQQLAA</sequence>
<dbReference type="EMBL" id="CP049863">
    <property type="protein sequence ID" value="QIK62687.1"/>
    <property type="molecule type" value="Genomic_DNA"/>
</dbReference>
<dbReference type="GO" id="GO:0005886">
    <property type="term" value="C:plasma membrane"/>
    <property type="evidence" value="ECO:0007669"/>
    <property type="project" value="UniProtKB-SubCell"/>
</dbReference>
<dbReference type="Pfam" id="PF00213">
    <property type="entry name" value="OSCP"/>
    <property type="match status" value="1"/>
</dbReference>
<dbReference type="AlphaFoldDB" id="A0A6G7XE62"/>
<dbReference type="PRINTS" id="PR00125">
    <property type="entry name" value="ATPASEDELTA"/>
</dbReference>
<keyword evidence="7" id="KW-0139">CF(1)</keyword>
<dbReference type="PANTHER" id="PTHR11910">
    <property type="entry name" value="ATP SYNTHASE DELTA CHAIN"/>
    <property type="match status" value="1"/>
</dbReference>
<evidence type="ECO:0000256" key="3">
    <source>
        <dbReference type="ARBA" id="ARBA00022781"/>
    </source>
</evidence>
<reference evidence="8 9" key="1">
    <citation type="submission" date="2020-03" db="EMBL/GenBank/DDBJ databases">
        <title>Leucobacter sp. nov., isolated from beetles.</title>
        <authorList>
            <person name="Hyun D.-W."/>
            <person name="Bae J.-W."/>
        </authorList>
    </citation>
    <scope>NUCLEOTIDE SEQUENCE [LARGE SCALE GENOMIC DNA]</scope>
    <source>
        <strain evidence="8 9">HDW9C</strain>
    </source>
</reference>